<comment type="caution">
    <text evidence="3">The sequence shown here is derived from an EMBL/GenBank/DDBJ whole genome shotgun (WGS) entry which is preliminary data.</text>
</comment>
<sequence>MAGQSAHLDNAGFEKLYAEHTAEKPAVSWDLGAPQPVVVVELAGRGAFGGDVLEVGCGFGENAMFLAGRGLRVTGVDGAPSAIARARETAAERGVDVTFGVADALVADRGRGGTRPAADVAPQRHRRPA</sequence>
<dbReference type="CDD" id="cd02440">
    <property type="entry name" value="AdoMet_MTases"/>
    <property type="match status" value="1"/>
</dbReference>
<dbReference type="SUPFAM" id="SSF53335">
    <property type="entry name" value="S-adenosyl-L-methionine-dependent methyltransferases"/>
    <property type="match status" value="1"/>
</dbReference>
<dbReference type="Gene3D" id="3.40.50.150">
    <property type="entry name" value="Vaccinia Virus protein VP39"/>
    <property type="match status" value="1"/>
</dbReference>
<dbReference type="Proteomes" id="UP001240236">
    <property type="component" value="Unassembled WGS sequence"/>
</dbReference>
<feature type="domain" description="Methyltransferase" evidence="2">
    <location>
        <begin position="52"/>
        <end position="105"/>
    </location>
</feature>
<keyword evidence="4" id="KW-1185">Reference proteome</keyword>
<proteinExistence type="predicted"/>
<accession>A0AAE4AYQ7</accession>
<dbReference type="RefSeq" id="WP_307237684.1">
    <property type="nucleotide sequence ID" value="NZ_JAUSUZ010000001.1"/>
</dbReference>
<protein>
    <submittedName>
        <fullName evidence="3">2-polyprenyl-3-methyl-5-hydroxy-6-metoxy-1, 4-benzoquinol methylase</fullName>
    </submittedName>
</protein>
<dbReference type="GO" id="GO:0008168">
    <property type="term" value="F:methyltransferase activity"/>
    <property type="evidence" value="ECO:0007669"/>
    <property type="project" value="UniProtKB-KW"/>
</dbReference>
<dbReference type="EMBL" id="JAUSUZ010000001">
    <property type="protein sequence ID" value="MDQ0365268.1"/>
    <property type="molecule type" value="Genomic_DNA"/>
</dbReference>
<evidence type="ECO:0000259" key="2">
    <source>
        <dbReference type="Pfam" id="PF13649"/>
    </source>
</evidence>
<evidence type="ECO:0000313" key="3">
    <source>
        <dbReference type="EMBL" id="MDQ0365268.1"/>
    </source>
</evidence>
<gene>
    <name evidence="3" type="ORF">J2S42_001937</name>
</gene>
<evidence type="ECO:0000313" key="4">
    <source>
        <dbReference type="Proteomes" id="UP001240236"/>
    </source>
</evidence>
<name>A0AAE4AYQ7_9ACTN</name>
<organism evidence="3 4">
    <name type="scientific">Catenuloplanes indicus</name>
    <dbReference type="NCBI Taxonomy" id="137267"/>
    <lineage>
        <taxon>Bacteria</taxon>
        <taxon>Bacillati</taxon>
        <taxon>Actinomycetota</taxon>
        <taxon>Actinomycetes</taxon>
        <taxon>Micromonosporales</taxon>
        <taxon>Micromonosporaceae</taxon>
        <taxon>Catenuloplanes</taxon>
    </lineage>
</organism>
<keyword evidence="3" id="KW-0489">Methyltransferase</keyword>
<dbReference type="GO" id="GO:0032259">
    <property type="term" value="P:methylation"/>
    <property type="evidence" value="ECO:0007669"/>
    <property type="project" value="UniProtKB-KW"/>
</dbReference>
<reference evidence="3 4" key="1">
    <citation type="submission" date="2023-07" db="EMBL/GenBank/DDBJ databases">
        <title>Sequencing the genomes of 1000 actinobacteria strains.</title>
        <authorList>
            <person name="Klenk H.-P."/>
        </authorList>
    </citation>
    <scope>NUCLEOTIDE SEQUENCE [LARGE SCALE GENOMIC DNA]</scope>
    <source>
        <strain evidence="3 4">DSM 44709</strain>
    </source>
</reference>
<keyword evidence="3" id="KW-0808">Transferase</keyword>
<evidence type="ECO:0000256" key="1">
    <source>
        <dbReference type="SAM" id="MobiDB-lite"/>
    </source>
</evidence>
<dbReference type="InterPro" id="IPR041698">
    <property type="entry name" value="Methyltransf_25"/>
</dbReference>
<feature type="region of interest" description="Disordered" evidence="1">
    <location>
        <begin position="109"/>
        <end position="129"/>
    </location>
</feature>
<dbReference type="AlphaFoldDB" id="A0AAE4AYQ7"/>
<dbReference type="Pfam" id="PF13649">
    <property type="entry name" value="Methyltransf_25"/>
    <property type="match status" value="1"/>
</dbReference>
<dbReference type="InterPro" id="IPR029063">
    <property type="entry name" value="SAM-dependent_MTases_sf"/>
</dbReference>